<protein>
    <submittedName>
        <fullName evidence="1">Uncharacterized protein</fullName>
    </submittedName>
</protein>
<name>A0A1G7G4X6_9RHOB</name>
<proteinExistence type="predicted"/>
<accession>A0A1G7G4X6</accession>
<gene>
    <name evidence="1" type="ORF">SAMN04488105_108127</name>
</gene>
<dbReference type="RefSeq" id="WP_242661724.1">
    <property type="nucleotide sequence ID" value="NZ_FNAV01000008.1"/>
</dbReference>
<reference evidence="2" key="1">
    <citation type="submission" date="2016-10" db="EMBL/GenBank/DDBJ databases">
        <authorList>
            <person name="Varghese N."/>
            <person name="Submissions S."/>
        </authorList>
    </citation>
    <scope>NUCLEOTIDE SEQUENCE [LARGE SCALE GENOMIC DNA]</scope>
    <source>
        <strain evidence="2">DSM 10146</strain>
    </source>
</reference>
<dbReference type="Proteomes" id="UP000198994">
    <property type="component" value="Unassembled WGS sequence"/>
</dbReference>
<keyword evidence="2" id="KW-1185">Reference proteome</keyword>
<sequence>MTATGSHGCGRPHHGGYDGMGIGALEPRMLCTLTVARYFFQSFAVPQLEGWTRALSGAEHLLGRDAAPGFACAVLRVVQAMRRSRKSVFHFSNPDCSNCAARLSGHERLLLNALRATLQDRPDNAEGHAMLLCEGNDTSEFLEEVEALARMMEARPHRVLN</sequence>
<evidence type="ECO:0000313" key="1">
    <source>
        <dbReference type="EMBL" id="SDE83168.1"/>
    </source>
</evidence>
<organism evidence="1 2">
    <name type="scientific">Salipiger thiooxidans</name>
    <dbReference type="NCBI Taxonomy" id="282683"/>
    <lineage>
        <taxon>Bacteria</taxon>
        <taxon>Pseudomonadati</taxon>
        <taxon>Pseudomonadota</taxon>
        <taxon>Alphaproteobacteria</taxon>
        <taxon>Rhodobacterales</taxon>
        <taxon>Roseobacteraceae</taxon>
        <taxon>Salipiger</taxon>
    </lineage>
</organism>
<dbReference type="EMBL" id="FNAV01000008">
    <property type="protein sequence ID" value="SDE83168.1"/>
    <property type="molecule type" value="Genomic_DNA"/>
</dbReference>
<evidence type="ECO:0000313" key="2">
    <source>
        <dbReference type="Proteomes" id="UP000198994"/>
    </source>
</evidence>
<dbReference type="AlphaFoldDB" id="A0A1G7G4X6"/>